<dbReference type="PROSITE" id="PS50125">
    <property type="entry name" value="GUANYLATE_CYCLASE_2"/>
    <property type="match status" value="2"/>
</dbReference>
<keyword evidence="12 16" id="KW-0472">Membrane</keyword>
<dbReference type="GO" id="GO:0006171">
    <property type="term" value="P:cAMP biosynthetic process"/>
    <property type="evidence" value="ECO:0007669"/>
    <property type="project" value="UniProtKB-KW"/>
</dbReference>
<evidence type="ECO:0000256" key="10">
    <source>
        <dbReference type="ARBA" id="ARBA00022989"/>
    </source>
</evidence>
<feature type="compositionally biased region" description="Low complexity" evidence="15">
    <location>
        <begin position="842"/>
        <end position="852"/>
    </location>
</feature>
<feature type="region of interest" description="Disordered" evidence="15">
    <location>
        <begin position="209"/>
        <end position="248"/>
    </location>
</feature>
<dbReference type="AlphaFoldDB" id="A0A182VUK6"/>
<comment type="catalytic activity">
    <reaction evidence="1">
        <text>ATP = 3',5'-cyclic AMP + diphosphate</text>
        <dbReference type="Rhea" id="RHEA:15389"/>
        <dbReference type="ChEBI" id="CHEBI:30616"/>
        <dbReference type="ChEBI" id="CHEBI:33019"/>
        <dbReference type="ChEBI" id="CHEBI:58165"/>
        <dbReference type="EC" id="4.6.1.1"/>
    </reaction>
</comment>
<evidence type="ECO:0000313" key="20">
    <source>
        <dbReference type="Proteomes" id="UP000075920"/>
    </source>
</evidence>
<dbReference type="STRING" id="112268.A0A182VUK6"/>
<sequence length="1272" mass="141579">MDQQIILYADIVGFTAISSTYSAQDLVKILNELFARFDRLAEKYQQLRIKILGDCYYCISGAPVERPDHAVLCVHMGLSMVKAIKYVQQKTNSPVDMRVGIHTGAVLAGILGQRQWQFDVYSKDVELANKMESSGKAGRVHLSEKTLGFLNGEFEVEPAYGEKREEALRIAGLKTYFITKVLKPFCPSEHKNGSADPKDVVIEADGPSEIFREEDDPKPACEANGGGDEPSTPGTDDKTDTLEDEQASEDYKMRLRKELVSRDGHSEISKDTTIFLTFNDKTHETAYNEYREPHSAVPLLAALLVQFVAILYALLVLPRTAVHFEIVIPPLVIIFVMVFISVAESLTGILPAFITLNSKRYNDSTSLRKSTAIIIVLLLGVSNVSDMLAASYRTPLSLNITNVSFASTEMEPASVCLFPSYFSNYTVLILIATSIITQLSHLSKILLMIIITAIHCYVNIFHLDEAFRNEDFGILNVYVSLDGKEFCVVYFVCHSPNNPIPTRVALPCGLFPLRYTLSALLVAVTIALSFLARHIDKVDRVIFMWKTEVIDQKEKASDMRRRNEALVYNVLPMHVAEHFMGNRKRSHDDLYSQSYAEVGVLFASMPNFSDFYSEETVNNQGLECLRFLNEVISDFDALLELPQFQDIIKIKTIGSTYMAASGLNPSRIVKPEDPVSVRWAHLALLVEFALELKKALQGINEQSFNHFVLKMGVNHGPITAGVIGARKPHYDIWGNTVNVASRMESTGKAGAIQVTEETCQILQTFGYTFEQRGLVAVKGKGQLMTYYLQGKVPRPTGPTASPILQNVTAMETVQEVDESKESPPALAPPTTDGSSPAHQLHSMSSSTTSPNSVRLNQEYVEMKASNSSTTTTVQESTKQQASSTLTVVSEKTAMSNTISSTSSTSSTIETTVSKTAQSSVRSSALFNGSEATPVDESDAQTPLLEGKNSTNSSSHHFGEGEKDALMRTCEAAARKIVHRFYPLRHCQRSNRTVIGLKNVKTVRECADFARDKQGMAFNYAPVDRNSSNWYELVQERERNKSTVPPWKPQPPRVAITSFGFDDFYNCHVLDCPEYRNLSTIVNDTRFDYYTLYARALPSSNSTCVPSIGMFLFEETKKNYSYAYNSCITAGGSLAHIASDARTFQLSKYISNLPLGSNASANSTNTTVVDPLYFVGLNETLKDRFFTSANERLDCFIFRAWAPGHPDRNRKTPSCVALTDEGSWKTFNCNRTLPYICELHTSGPALYQPKLTRKCYVKRPNNKIAPSRRVTNR</sequence>
<keyword evidence="9" id="KW-0460">Magnesium</keyword>
<keyword evidence="5 16" id="KW-0812">Transmembrane</keyword>
<evidence type="ECO:0000256" key="11">
    <source>
        <dbReference type="ARBA" id="ARBA00022998"/>
    </source>
</evidence>
<dbReference type="PANTHER" id="PTHR45627">
    <property type="entry name" value="ADENYLATE CYCLASE TYPE 1"/>
    <property type="match status" value="1"/>
</dbReference>
<comment type="cofactor">
    <cofactor evidence="2">
        <name>Mg(2+)</name>
        <dbReference type="ChEBI" id="CHEBI:18420"/>
    </cofactor>
</comment>
<feature type="transmembrane region" description="Helical" evidence="16">
    <location>
        <begin position="371"/>
        <end position="392"/>
    </location>
</feature>
<feature type="transmembrane region" description="Helical" evidence="16">
    <location>
        <begin position="445"/>
        <end position="463"/>
    </location>
</feature>
<comment type="similarity">
    <text evidence="14">Belongs to the adenylyl cyclase class-4/guanylyl cyclase family.</text>
</comment>
<reference evidence="20" key="1">
    <citation type="submission" date="2013-03" db="EMBL/GenBank/DDBJ databases">
        <title>The Genome Sequence of Anopheles minimus MINIMUS1.</title>
        <authorList>
            <consortium name="The Broad Institute Genomics Platform"/>
            <person name="Neafsey D.E."/>
            <person name="Walton C."/>
            <person name="Walker B."/>
            <person name="Young S.K."/>
            <person name="Zeng Q."/>
            <person name="Gargeya S."/>
            <person name="Fitzgerald M."/>
            <person name="Haas B."/>
            <person name="Abouelleil A."/>
            <person name="Allen A.W."/>
            <person name="Alvarado L."/>
            <person name="Arachchi H.M."/>
            <person name="Berlin A.M."/>
            <person name="Chapman S.B."/>
            <person name="Gainer-Dewar J."/>
            <person name="Goldberg J."/>
            <person name="Griggs A."/>
            <person name="Gujja S."/>
            <person name="Hansen M."/>
            <person name="Howarth C."/>
            <person name="Imamovic A."/>
            <person name="Ireland A."/>
            <person name="Larimer J."/>
            <person name="McCowan C."/>
            <person name="Murphy C."/>
            <person name="Pearson M."/>
            <person name="Poon T.W."/>
            <person name="Priest M."/>
            <person name="Roberts A."/>
            <person name="Saif S."/>
            <person name="Shea T."/>
            <person name="Sisk P."/>
            <person name="Sykes S."/>
            <person name="Wortman J."/>
            <person name="Nusbaum C."/>
            <person name="Birren B."/>
        </authorList>
    </citation>
    <scope>NUCLEOTIDE SEQUENCE [LARGE SCALE GENOMIC DNA]</scope>
    <source>
        <strain evidence="20">MINIMUS1</strain>
    </source>
</reference>
<dbReference type="GO" id="GO:0004016">
    <property type="term" value="F:adenylate cyclase activity"/>
    <property type="evidence" value="ECO:0007669"/>
    <property type="project" value="UniProtKB-EC"/>
</dbReference>
<evidence type="ECO:0000256" key="3">
    <source>
        <dbReference type="ARBA" id="ARBA00004141"/>
    </source>
</evidence>
<dbReference type="InterPro" id="IPR001304">
    <property type="entry name" value="C-type_lectin-like"/>
</dbReference>
<evidence type="ECO:0000256" key="15">
    <source>
        <dbReference type="SAM" id="MobiDB-lite"/>
    </source>
</evidence>
<evidence type="ECO:0000259" key="17">
    <source>
        <dbReference type="PROSITE" id="PS50041"/>
    </source>
</evidence>
<evidence type="ECO:0000256" key="6">
    <source>
        <dbReference type="ARBA" id="ARBA00022723"/>
    </source>
</evidence>
<feature type="transmembrane region" description="Helical" evidence="16">
    <location>
        <begin position="513"/>
        <end position="532"/>
    </location>
</feature>
<feature type="compositionally biased region" description="Low complexity" evidence="15">
    <location>
        <begin position="892"/>
        <end position="915"/>
    </location>
</feature>
<feature type="domain" description="Guanylate cyclase" evidence="18">
    <location>
        <begin position="5"/>
        <end position="132"/>
    </location>
</feature>
<keyword evidence="6" id="KW-0479">Metal-binding</keyword>
<comment type="subcellular location">
    <subcellularLocation>
        <location evidence="3">Membrane</location>
        <topology evidence="3">Multi-pass membrane protein</topology>
    </subcellularLocation>
</comment>
<dbReference type="InterPro" id="IPR016186">
    <property type="entry name" value="C-type_lectin-like/link_sf"/>
</dbReference>
<keyword evidence="13 14" id="KW-0456">Lyase</keyword>
<dbReference type="Proteomes" id="UP000075920">
    <property type="component" value="Unassembled WGS sequence"/>
</dbReference>
<dbReference type="SMART" id="SM00034">
    <property type="entry name" value="CLECT"/>
    <property type="match status" value="1"/>
</dbReference>
<dbReference type="Pfam" id="PF00211">
    <property type="entry name" value="Guanylate_cyc"/>
    <property type="match status" value="2"/>
</dbReference>
<name>A0A182VUK6_9DIPT</name>
<dbReference type="InterPro" id="IPR016187">
    <property type="entry name" value="CTDL_fold"/>
</dbReference>
<evidence type="ECO:0000256" key="13">
    <source>
        <dbReference type="ARBA" id="ARBA00023239"/>
    </source>
</evidence>
<dbReference type="PROSITE" id="PS50041">
    <property type="entry name" value="C_TYPE_LECTIN_2"/>
    <property type="match status" value="1"/>
</dbReference>
<keyword evidence="10 16" id="KW-1133">Transmembrane helix</keyword>
<dbReference type="SMART" id="SM00044">
    <property type="entry name" value="CYCc"/>
    <property type="match status" value="2"/>
</dbReference>
<keyword evidence="7" id="KW-0547">Nucleotide-binding</keyword>
<dbReference type="PANTHER" id="PTHR45627:SF30">
    <property type="entry name" value="ADENYLATE CYCLASE TYPE 3"/>
    <property type="match status" value="1"/>
</dbReference>
<organism evidence="19 20">
    <name type="scientific">Anopheles minimus</name>
    <dbReference type="NCBI Taxonomy" id="112268"/>
    <lineage>
        <taxon>Eukaryota</taxon>
        <taxon>Metazoa</taxon>
        <taxon>Ecdysozoa</taxon>
        <taxon>Arthropoda</taxon>
        <taxon>Hexapoda</taxon>
        <taxon>Insecta</taxon>
        <taxon>Pterygota</taxon>
        <taxon>Neoptera</taxon>
        <taxon>Endopterygota</taxon>
        <taxon>Diptera</taxon>
        <taxon>Nematocera</taxon>
        <taxon>Culicoidea</taxon>
        <taxon>Culicidae</taxon>
        <taxon>Anophelinae</taxon>
        <taxon>Anopheles</taxon>
    </lineage>
</organism>
<evidence type="ECO:0000259" key="18">
    <source>
        <dbReference type="PROSITE" id="PS50125"/>
    </source>
</evidence>
<evidence type="ECO:0000256" key="16">
    <source>
        <dbReference type="SAM" id="Phobius"/>
    </source>
</evidence>
<evidence type="ECO:0000256" key="1">
    <source>
        <dbReference type="ARBA" id="ARBA00001593"/>
    </source>
</evidence>
<dbReference type="InterPro" id="IPR001054">
    <property type="entry name" value="A/G_cyclase"/>
</dbReference>
<evidence type="ECO:0000256" key="2">
    <source>
        <dbReference type="ARBA" id="ARBA00001946"/>
    </source>
</evidence>
<feature type="compositionally biased region" description="Polar residues" evidence="15">
    <location>
        <begin position="916"/>
        <end position="930"/>
    </location>
</feature>
<dbReference type="FunFam" id="3.30.70.1230:FF:000006">
    <property type="entry name" value="Adenylate cyclase"/>
    <property type="match status" value="1"/>
</dbReference>
<dbReference type="EnsemblMetazoa" id="AMIN001749-RA">
    <property type="protein sequence ID" value="AMIN001749-PA"/>
    <property type="gene ID" value="AMIN001749"/>
</dbReference>
<dbReference type="FunFam" id="3.30.70.1230:FF:000014">
    <property type="entry name" value="adenylate cyclase type 9"/>
    <property type="match status" value="1"/>
</dbReference>
<keyword evidence="11" id="KW-0115">cAMP biosynthesis</keyword>
<dbReference type="SUPFAM" id="SSF56436">
    <property type="entry name" value="C-type lectin-like"/>
    <property type="match status" value="1"/>
</dbReference>
<feature type="transmembrane region" description="Helical" evidence="16">
    <location>
        <begin position="327"/>
        <end position="350"/>
    </location>
</feature>
<dbReference type="GO" id="GO:0005524">
    <property type="term" value="F:ATP binding"/>
    <property type="evidence" value="ECO:0007669"/>
    <property type="project" value="UniProtKB-KW"/>
</dbReference>
<feature type="transmembrane region" description="Helical" evidence="16">
    <location>
        <begin position="412"/>
        <end position="433"/>
    </location>
</feature>
<evidence type="ECO:0000256" key="4">
    <source>
        <dbReference type="ARBA" id="ARBA00012201"/>
    </source>
</evidence>
<dbReference type="Pfam" id="PF00059">
    <property type="entry name" value="Lectin_C"/>
    <property type="match status" value="1"/>
</dbReference>
<evidence type="ECO:0000256" key="7">
    <source>
        <dbReference type="ARBA" id="ARBA00022741"/>
    </source>
</evidence>
<feature type="compositionally biased region" description="Polar residues" evidence="15">
    <location>
        <begin position="864"/>
        <end position="889"/>
    </location>
</feature>
<reference evidence="19" key="2">
    <citation type="submission" date="2020-05" db="UniProtKB">
        <authorList>
            <consortium name="EnsemblMetazoa"/>
        </authorList>
    </citation>
    <scope>IDENTIFICATION</scope>
    <source>
        <strain evidence="19">MINIMUS1</strain>
    </source>
</reference>
<protein>
    <recommendedName>
        <fullName evidence="4">adenylate cyclase</fullName>
        <ecNumber evidence="4">4.6.1.1</ecNumber>
    </recommendedName>
</protein>
<evidence type="ECO:0000313" key="19">
    <source>
        <dbReference type="EnsemblMetazoa" id="AMIN001749-PA"/>
    </source>
</evidence>
<dbReference type="CDD" id="cd07302">
    <property type="entry name" value="CHD"/>
    <property type="match status" value="2"/>
</dbReference>
<dbReference type="GO" id="GO:0005886">
    <property type="term" value="C:plasma membrane"/>
    <property type="evidence" value="ECO:0007669"/>
    <property type="project" value="TreeGrafter"/>
</dbReference>
<dbReference type="GO" id="GO:0035556">
    <property type="term" value="P:intracellular signal transduction"/>
    <property type="evidence" value="ECO:0007669"/>
    <property type="project" value="InterPro"/>
</dbReference>
<evidence type="ECO:0000256" key="9">
    <source>
        <dbReference type="ARBA" id="ARBA00022842"/>
    </source>
</evidence>
<keyword evidence="8" id="KW-0067">ATP-binding</keyword>
<evidence type="ECO:0000256" key="5">
    <source>
        <dbReference type="ARBA" id="ARBA00022692"/>
    </source>
</evidence>
<dbReference type="PROSITE" id="PS00452">
    <property type="entry name" value="GUANYLATE_CYCLASE_1"/>
    <property type="match status" value="1"/>
</dbReference>
<dbReference type="InterPro" id="IPR029787">
    <property type="entry name" value="Nucleotide_cyclase"/>
</dbReference>
<feature type="region of interest" description="Disordered" evidence="15">
    <location>
        <begin position="812"/>
        <end position="852"/>
    </location>
</feature>
<proteinExistence type="inferred from homology"/>
<evidence type="ECO:0000256" key="12">
    <source>
        <dbReference type="ARBA" id="ARBA00023136"/>
    </source>
</evidence>
<dbReference type="InterPro" id="IPR018297">
    <property type="entry name" value="A/G_cyclase_CS"/>
</dbReference>
<feature type="region of interest" description="Disordered" evidence="15">
    <location>
        <begin position="864"/>
        <end position="959"/>
    </location>
</feature>
<keyword evidence="20" id="KW-1185">Reference proteome</keyword>
<dbReference type="SUPFAM" id="SSF55073">
    <property type="entry name" value="Nucleotide cyclase"/>
    <property type="match status" value="2"/>
</dbReference>
<feature type="domain" description="Guanylate cyclase" evidence="18">
    <location>
        <begin position="599"/>
        <end position="744"/>
    </location>
</feature>
<dbReference type="GO" id="GO:0007189">
    <property type="term" value="P:adenylate cyclase-activating G protein-coupled receptor signaling pathway"/>
    <property type="evidence" value="ECO:0007669"/>
    <property type="project" value="TreeGrafter"/>
</dbReference>
<dbReference type="VEuPathDB" id="VectorBase:AMIN001749"/>
<evidence type="ECO:0000256" key="8">
    <source>
        <dbReference type="ARBA" id="ARBA00022840"/>
    </source>
</evidence>
<feature type="transmembrane region" description="Helical" evidence="16">
    <location>
        <begin position="296"/>
        <end position="315"/>
    </location>
</feature>
<accession>A0A182VUK6</accession>
<evidence type="ECO:0000256" key="14">
    <source>
        <dbReference type="RuleBase" id="RU000405"/>
    </source>
</evidence>
<dbReference type="GO" id="GO:0046872">
    <property type="term" value="F:metal ion binding"/>
    <property type="evidence" value="ECO:0007669"/>
    <property type="project" value="UniProtKB-KW"/>
</dbReference>
<dbReference type="EC" id="4.6.1.1" evidence="4"/>
<dbReference type="CDD" id="cd00037">
    <property type="entry name" value="CLECT"/>
    <property type="match status" value="1"/>
</dbReference>
<dbReference type="Gene3D" id="3.30.70.1230">
    <property type="entry name" value="Nucleotide cyclase"/>
    <property type="match status" value="2"/>
</dbReference>
<dbReference type="Gene3D" id="3.10.100.10">
    <property type="entry name" value="Mannose-Binding Protein A, subunit A"/>
    <property type="match status" value="1"/>
</dbReference>
<feature type="domain" description="C-type lectin" evidence="17">
    <location>
        <begin position="1110"/>
        <end position="1237"/>
    </location>
</feature>